<gene>
    <name evidence="8" type="primary">cobD</name>
    <name evidence="8" type="ORF">RYX45_03680</name>
</gene>
<dbReference type="Proteomes" id="UP001285636">
    <property type="component" value="Unassembled WGS sequence"/>
</dbReference>
<dbReference type="EC" id="4.1.1.81" evidence="3"/>
<dbReference type="InterPro" id="IPR015421">
    <property type="entry name" value="PyrdxlP-dep_Trfase_major"/>
</dbReference>
<dbReference type="GO" id="GO:0030170">
    <property type="term" value="F:pyridoxal phosphate binding"/>
    <property type="evidence" value="ECO:0007669"/>
    <property type="project" value="InterPro"/>
</dbReference>
<evidence type="ECO:0000256" key="4">
    <source>
        <dbReference type="ARBA" id="ARBA00022573"/>
    </source>
</evidence>
<sequence length="358" mass="40683">MSLPDHGANPKIFTKALGVAYEEGSIDFSVNTNPLGMSNYANLTQSDLKEAISAYPEPHAEQLTETLAKHLKVDKSRLLAGNGAAELIFHLAHLYQGKKVLLIEPAFSEYRDACEANGCEMESIVLEDPWKIDLRQLEGRLNEVDLMFLCAPNNPTGTTYEIEEIRAILNLAAQHNTMVVIDEAFYDFQESKQTIIKEIEQCNHLIILRSMTKMYGIAGVRLGYMAASPSIIQQIRNIQPPWSVNGLAQRIGLNLLQDSLFVNETAAYIKKERLQMMTELRRMDFCVSDSVVNFYLLSEKDKRDLRPLMIFLIEHKIIPRHTYSFNGLNGRYLRLAVKTREENAALLSVLKKWRDQSC</sequence>
<dbReference type="GO" id="GO:0048472">
    <property type="term" value="F:threonine-phosphate decarboxylase activity"/>
    <property type="evidence" value="ECO:0007669"/>
    <property type="project" value="UniProtKB-EC"/>
</dbReference>
<dbReference type="InterPro" id="IPR015424">
    <property type="entry name" value="PyrdxlP-dep_Trfase"/>
</dbReference>
<comment type="caution">
    <text evidence="8">The sequence shown here is derived from an EMBL/GenBank/DDBJ whole genome shotgun (WGS) entry which is preliminary data.</text>
</comment>
<keyword evidence="8" id="KW-0456">Lyase</keyword>
<dbReference type="GO" id="GO:0009236">
    <property type="term" value="P:cobalamin biosynthetic process"/>
    <property type="evidence" value="ECO:0007669"/>
    <property type="project" value="UniProtKB-KW"/>
</dbReference>
<reference evidence="8" key="1">
    <citation type="submission" date="2023-10" db="EMBL/GenBank/DDBJ databases">
        <title>Screening of Alkalihalophilus pseudofirmusBZ-TG-HK211 and Its Alleviation of Salt Stress on Rapeseed Growth.</title>
        <authorList>
            <person name="Zhao B."/>
            <person name="Guo T."/>
        </authorList>
    </citation>
    <scope>NUCLEOTIDE SEQUENCE</scope>
    <source>
        <strain evidence="8">BZ-TG-HK211</strain>
    </source>
</reference>
<comment type="catalytic activity">
    <reaction evidence="6">
        <text>O-phospho-L-threonine + H(+) = (R)-1-aminopropan-2-yl phosphate + CO2</text>
        <dbReference type="Rhea" id="RHEA:11492"/>
        <dbReference type="ChEBI" id="CHEBI:15378"/>
        <dbReference type="ChEBI" id="CHEBI:16526"/>
        <dbReference type="ChEBI" id="CHEBI:58563"/>
        <dbReference type="ChEBI" id="CHEBI:58675"/>
        <dbReference type="EC" id="4.1.1.81"/>
    </reaction>
</comment>
<evidence type="ECO:0000313" key="8">
    <source>
        <dbReference type="EMBL" id="MDV2884265.1"/>
    </source>
</evidence>
<dbReference type="SUPFAM" id="SSF53383">
    <property type="entry name" value="PLP-dependent transferases"/>
    <property type="match status" value="1"/>
</dbReference>
<dbReference type="InterPro" id="IPR004839">
    <property type="entry name" value="Aminotransferase_I/II_large"/>
</dbReference>
<dbReference type="Pfam" id="PF00155">
    <property type="entry name" value="Aminotran_1_2"/>
    <property type="match status" value="1"/>
</dbReference>
<dbReference type="EMBL" id="JAWJAY010000001">
    <property type="protein sequence ID" value="MDV2884265.1"/>
    <property type="molecule type" value="Genomic_DNA"/>
</dbReference>
<evidence type="ECO:0000313" key="9">
    <source>
        <dbReference type="Proteomes" id="UP001285636"/>
    </source>
</evidence>
<proteinExistence type="predicted"/>
<name>A0AAJ2L0K1_ALKPS</name>
<dbReference type="AlphaFoldDB" id="A0AAJ2L0K1"/>
<dbReference type="InterPro" id="IPR005860">
    <property type="entry name" value="CobD"/>
</dbReference>
<feature type="domain" description="Aminotransferase class I/classII large" evidence="7">
    <location>
        <begin position="26"/>
        <end position="349"/>
    </location>
</feature>
<comment type="pathway">
    <text evidence="2">Cofactor biosynthesis; adenosylcobalamin biosynthesis.</text>
</comment>
<evidence type="ECO:0000256" key="2">
    <source>
        <dbReference type="ARBA" id="ARBA00004953"/>
    </source>
</evidence>
<evidence type="ECO:0000256" key="5">
    <source>
        <dbReference type="ARBA" id="ARBA00029996"/>
    </source>
</evidence>
<accession>A0AAJ2L0K1</accession>
<organism evidence="8 9">
    <name type="scientific">Alkalihalophilus pseudofirmus</name>
    <name type="common">Bacillus pseudofirmus</name>
    <dbReference type="NCBI Taxonomy" id="79885"/>
    <lineage>
        <taxon>Bacteria</taxon>
        <taxon>Bacillati</taxon>
        <taxon>Bacillota</taxon>
        <taxon>Bacilli</taxon>
        <taxon>Bacillales</taxon>
        <taxon>Bacillaceae</taxon>
        <taxon>Alkalihalophilus</taxon>
    </lineage>
</organism>
<keyword evidence="4" id="KW-0169">Cobalamin biosynthesis</keyword>
<dbReference type="PANTHER" id="PTHR42885">
    <property type="entry name" value="HISTIDINOL-PHOSPHATE AMINOTRANSFERASE-RELATED"/>
    <property type="match status" value="1"/>
</dbReference>
<evidence type="ECO:0000256" key="1">
    <source>
        <dbReference type="ARBA" id="ARBA00003444"/>
    </source>
</evidence>
<protein>
    <recommendedName>
        <fullName evidence="3">threonine-phosphate decarboxylase</fullName>
        <ecNumber evidence="3">4.1.1.81</ecNumber>
    </recommendedName>
    <alternativeName>
        <fullName evidence="5">L-threonine-O-3-phosphate decarboxylase</fullName>
    </alternativeName>
</protein>
<dbReference type="Gene3D" id="3.40.640.10">
    <property type="entry name" value="Type I PLP-dependent aspartate aminotransferase-like (Major domain)"/>
    <property type="match status" value="1"/>
</dbReference>
<dbReference type="InterPro" id="IPR015422">
    <property type="entry name" value="PyrdxlP-dep_Trfase_small"/>
</dbReference>
<dbReference type="NCBIfam" id="TIGR01140">
    <property type="entry name" value="L_thr_O3P_dcar"/>
    <property type="match status" value="1"/>
</dbReference>
<dbReference type="Gene3D" id="3.90.1150.10">
    <property type="entry name" value="Aspartate Aminotransferase, domain 1"/>
    <property type="match status" value="1"/>
</dbReference>
<evidence type="ECO:0000259" key="7">
    <source>
        <dbReference type="Pfam" id="PF00155"/>
    </source>
</evidence>
<comment type="function">
    <text evidence="1">Decarboxylates L-threonine-O-3-phosphate to yield (R)-1-amino-2-propanol O-2-phosphate, the precursor for the linkage between the nucleotide loop and the corrin ring in cobalamin.</text>
</comment>
<evidence type="ECO:0000256" key="3">
    <source>
        <dbReference type="ARBA" id="ARBA00012285"/>
    </source>
</evidence>
<dbReference type="CDD" id="cd00609">
    <property type="entry name" value="AAT_like"/>
    <property type="match status" value="1"/>
</dbReference>
<evidence type="ECO:0000256" key="6">
    <source>
        <dbReference type="ARBA" id="ARBA00048531"/>
    </source>
</evidence>
<dbReference type="RefSeq" id="WP_075683546.1">
    <property type="nucleotide sequence ID" value="NZ_CP144224.1"/>
</dbReference>